<evidence type="ECO:0000313" key="3">
    <source>
        <dbReference type="EMBL" id="KAJ3139801.1"/>
    </source>
</evidence>
<dbReference type="Gene3D" id="3.20.20.80">
    <property type="entry name" value="Glycosidases"/>
    <property type="match status" value="1"/>
</dbReference>
<dbReference type="SMART" id="SM00642">
    <property type="entry name" value="Aamy"/>
    <property type="match status" value="1"/>
</dbReference>
<dbReference type="Pfam" id="PF03370">
    <property type="entry name" value="CBM_21"/>
    <property type="match status" value="1"/>
</dbReference>
<evidence type="ECO:0000256" key="1">
    <source>
        <dbReference type="ARBA" id="ARBA00008061"/>
    </source>
</evidence>
<dbReference type="SUPFAM" id="SSF51445">
    <property type="entry name" value="(Trans)glycosidases"/>
    <property type="match status" value="1"/>
</dbReference>
<dbReference type="PANTHER" id="PTHR43447">
    <property type="entry name" value="ALPHA-AMYLASE"/>
    <property type="match status" value="1"/>
</dbReference>
<dbReference type="Proteomes" id="UP001211907">
    <property type="component" value="Unassembled WGS sequence"/>
</dbReference>
<reference evidence="3" key="1">
    <citation type="submission" date="2020-05" db="EMBL/GenBank/DDBJ databases">
        <title>Phylogenomic resolution of chytrid fungi.</title>
        <authorList>
            <person name="Stajich J.E."/>
            <person name="Amses K."/>
            <person name="Simmons R."/>
            <person name="Seto K."/>
            <person name="Myers J."/>
            <person name="Bonds A."/>
            <person name="Quandt C.A."/>
            <person name="Barry K."/>
            <person name="Liu P."/>
            <person name="Grigoriev I."/>
            <person name="Longcore J.E."/>
            <person name="James T.Y."/>
        </authorList>
    </citation>
    <scope>NUCLEOTIDE SEQUENCE</scope>
    <source>
        <strain evidence="3">JEL0513</strain>
    </source>
</reference>
<gene>
    <name evidence="3" type="ORF">HK100_010978</name>
</gene>
<dbReference type="InterPro" id="IPR017853">
    <property type="entry name" value="GH"/>
</dbReference>
<dbReference type="AlphaFoldDB" id="A0AAD5TBH2"/>
<protein>
    <recommendedName>
        <fullName evidence="2">CBM21 domain-containing protein</fullName>
    </recommendedName>
</protein>
<evidence type="ECO:0000259" key="2">
    <source>
        <dbReference type="PROSITE" id="PS51159"/>
    </source>
</evidence>
<dbReference type="EMBL" id="JADGJH010000063">
    <property type="protein sequence ID" value="KAJ3139801.1"/>
    <property type="molecule type" value="Genomic_DNA"/>
</dbReference>
<dbReference type="GO" id="GO:0005975">
    <property type="term" value="P:carbohydrate metabolic process"/>
    <property type="evidence" value="ECO:0007669"/>
    <property type="project" value="InterPro"/>
</dbReference>
<accession>A0AAD5TBH2</accession>
<feature type="domain" description="CBM21" evidence="2">
    <location>
        <begin position="59"/>
        <end position="162"/>
    </location>
</feature>
<evidence type="ECO:0000313" key="4">
    <source>
        <dbReference type="Proteomes" id="UP001211907"/>
    </source>
</evidence>
<dbReference type="Gene3D" id="2.60.40.2440">
    <property type="entry name" value="Carbohydrate binding type-21 domain"/>
    <property type="match status" value="1"/>
</dbReference>
<proteinExistence type="inferred from homology"/>
<dbReference type="InterPro" id="IPR038175">
    <property type="entry name" value="CBM21_dom_sf"/>
</dbReference>
<organism evidence="3 4">
    <name type="scientific">Physocladia obscura</name>
    <dbReference type="NCBI Taxonomy" id="109957"/>
    <lineage>
        <taxon>Eukaryota</taxon>
        <taxon>Fungi</taxon>
        <taxon>Fungi incertae sedis</taxon>
        <taxon>Chytridiomycota</taxon>
        <taxon>Chytridiomycota incertae sedis</taxon>
        <taxon>Chytridiomycetes</taxon>
        <taxon>Chytridiales</taxon>
        <taxon>Chytriomycetaceae</taxon>
        <taxon>Physocladia</taxon>
    </lineage>
</organism>
<sequence length="656" mass="70756">MKHLLITRWRKRRLDILTNNSDQHSNTPRRAIGLKATTSTATKVKRQVDLVTTVHSSVPSATTGPKVEVESYGYTSGTLSGVIWVQNIAYVKIVQVIYSTTGSNWNNNLNVINATYQASQSNGYETWIFSASVSSVDEFYVKYVVNGTTYYDNNDTNNYVVTSSTTSTTTQTTSTTSSSTATSTPPTILFQAFDWDSSSTASFYQSLQANISKIAAAGANYAWLPPPADSGATQGYLPRRLNVFNSSYGLETDLRSVVTALRNAGIGPVYDAVFNHRVGYTGWCDFQDSYWPSTYITSDDEACNTASVVCTNTAITPSSTGCGPNKDTGEGFAGGRDLDFLNPTVLNDYRNYLCQLRADLSSGGFQFPYVGARFDFVLGYAQTYFNEFVDPAQQETWCNANTAYTYNTIDSSKAIDSFCVAENWISGSLDSCSTLSISSSAAALGTWVSNTTCHAFDFVTKYALTCAINNNNFAFLNSTTGSLPGIIGTHPLQTVTMVDNHDTGDSGGLWSGQRIMAFADISPDATTYITWLTQAYVYIMTHPGTPSIYSPHLLNSAFGSLNTVIPTLSALRSSLGIQNNANVAICKAESVNDVNLYAAYVKPISTGSWSVAMMIGNGTWCPLFNTGSCTGTLVAGGASKGFSIWSYPSGIANPPC</sequence>
<comment type="caution">
    <text evidence="3">The sequence shown here is derived from an EMBL/GenBank/DDBJ whole genome shotgun (WGS) entry which is preliminary data.</text>
</comment>
<dbReference type="InterPro" id="IPR005036">
    <property type="entry name" value="CBM21_dom"/>
</dbReference>
<name>A0AAD5TBH2_9FUNG</name>
<dbReference type="PROSITE" id="PS51159">
    <property type="entry name" value="CBM21"/>
    <property type="match status" value="1"/>
</dbReference>
<dbReference type="InterPro" id="IPR006047">
    <property type="entry name" value="GH13_cat_dom"/>
</dbReference>
<keyword evidence="4" id="KW-1185">Reference proteome</keyword>
<comment type="similarity">
    <text evidence="1">Belongs to the glycosyl hydrolase 13 family.</text>
</comment>